<feature type="domain" description="BTB" evidence="1">
    <location>
        <begin position="26"/>
        <end position="93"/>
    </location>
</feature>
<dbReference type="PANTHER" id="PTHR46306">
    <property type="entry name" value="BTB/POZ DOMAIN-CONTAINING PROTEIN 9"/>
    <property type="match status" value="1"/>
</dbReference>
<dbReference type="Pfam" id="PF07707">
    <property type="entry name" value="BACK"/>
    <property type="match status" value="1"/>
</dbReference>
<name>A0A397V027_9GLOM</name>
<evidence type="ECO:0000313" key="4">
    <source>
        <dbReference type="Proteomes" id="UP000266673"/>
    </source>
</evidence>
<dbReference type="PROSITE" id="PS51886">
    <property type="entry name" value="TLDC"/>
    <property type="match status" value="1"/>
</dbReference>
<evidence type="ECO:0000313" key="3">
    <source>
        <dbReference type="EMBL" id="RIB14767.1"/>
    </source>
</evidence>
<dbReference type="InterPro" id="IPR006571">
    <property type="entry name" value="TLDc_dom"/>
</dbReference>
<dbReference type="Gene3D" id="1.25.40.420">
    <property type="match status" value="1"/>
</dbReference>
<dbReference type="GO" id="GO:0005737">
    <property type="term" value="C:cytoplasm"/>
    <property type="evidence" value="ECO:0007669"/>
    <property type="project" value="TreeGrafter"/>
</dbReference>
<protein>
    <recommendedName>
        <fullName evidence="5">BTB/POZ domain-containing protein</fullName>
    </recommendedName>
</protein>
<dbReference type="InterPro" id="IPR052407">
    <property type="entry name" value="BTB_POZ_domain_cont_9"/>
</dbReference>
<dbReference type="SUPFAM" id="SSF54695">
    <property type="entry name" value="POZ domain"/>
    <property type="match status" value="1"/>
</dbReference>
<feature type="domain" description="TLDc" evidence="2">
    <location>
        <begin position="303"/>
        <end position="470"/>
    </location>
</feature>
<dbReference type="InterPro" id="IPR011705">
    <property type="entry name" value="BACK"/>
</dbReference>
<reference evidence="3 4" key="1">
    <citation type="submission" date="2018-06" db="EMBL/GenBank/DDBJ databases">
        <title>Comparative genomics reveals the genomic features of Rhizophagus irregularis, R. cerebriforme, R. diaphanum and Gigaspora rosea, and their symbiotic lifestyle signature.</title>
        <authorList>
            <person name="Morin E."/>
            <person name="San Clemente H."/>
            <person name="Chen E.C.H."/>
            <person name="De La Providencia I."/>
            <person name="Hainaut M."/>
            <person name="Kuo A."/>
            <person name="Kohler A."/>
            <person name="Murat C."/>
            <person name="Tang N."/>
            <person name="Roy S."/>
            <person name="Loubradou J."/>
            <person name="Henrissat B."/>
            <person name="Grigoriev I.V."/>
            <person name="Corradi N."/>
            <person name="Roux C."/>
            <person name="Martin F.M."/>
        </authorList>
    </citation>
    <scope>NUCLEOTIDE SEQUENCE [LARGE SCALE GENOMIC DNA]</scope>
    <source>
        <strain evidence="3 4">DAOM 194757</strain>
    </source>
</reference>
<evidence type="ECO:0000259" key="1">
    <source>
        <dbReference type="PROSITE" id="PS50097"/>
    </source>
</evidence>
<dbReference type="InterPro" id="IPR011333">
    <property type="entry name" value="SKP1/BTB/POZ_sf"/>
</dbReference>
<evidence type="ECO:0008006" key="5">
    <source>
        <dbReference type="Google" id="ProtNLM"/>
    </source>
</evidence>
<dbReference type="AlphaFoldDB" id="A0A397V027"/>
<accession>A0A397V027</accession>
<keyword evidence="4" id="KW-1185">Reference proteome</keyword>
<sequence length="472" mass="54678">MSQISTKLLVRLSSDFAQLLESEYDYNVIVKVGQQSFKLHSLVLYQRSSFFRQELTTTTKKNNIIEITLTDTSVEAFKILIKYIYTGTILLENDKESTIFDLLVPSNKLGLAELVEYIQSYLIDNKSSWLKLKFSKIYATSFQNNNFKALQIFCTDILAKHPNIILASDEFTSIQENALINLLKRDDLQIEESEIWDKVIQWGKEQTPDLPSDLKQWTENNFLDLKTTLDQCIPLIRYFQMSGKDIVEKVKPYRQILGLNLWDDISTKIMHPDASISSTVLPARKKVPVQLPVREVQFINSSSISSDEHFAEISSWIDRRLLKYDITEIPYKFNLLLRGSRDGFNCETFHRLCDSLSCIVVVIKVNGTNEILGGYNPLSWNKLGKWFATTNSFIFSLKTQSLPDSILSRIIHADQAIGCFSFRGPNFGGSFYMKDSKTWYYTHNDSYYEKRLRYNNLNLLIDEFEVFQVLKN</sequence>
<dbReference type="Pfam" id="PF00651">
    <property type="entry name" value="BTB"/>
    <property type="match status" value="1"/>
</dbReference>
<dbReference type="PROSITE" id="PS50097">
    <property type="entry name" value="BTB"/>
    <property type="match status" value="1"/>
</dbReference>
<dbReference type="SMART" id="SM00225">
    <property type="entry name" value="BTB"/>
    <property type="match status" value="1"/>
</dbReference>
<proteinExistence type="predicted"/>
<comment type="caution">
    <text evidence="3">The sequence shown here is derived from an EMBL/GenBank/DDBJ whole genome shotgun (WGS) entry which is preliminary data.</text>
</comment>
<dbReference type="EMBL" id="QKWP01000796">
    <property type="protein sequence ID" value="RIB14767.1"/>
    <property type="molecule type" value="Genomic_DNA"/>
</dbReference>
<gene>
    <name evidence="3" type="ORF">C2G38_2039897</name>
</gene>
<dbReference type="Pfam" id="PF07534">
    <property type="entry name" value="TLD"/>
    <property type="match status" value="1"/>
</dbReference>
<dbReference type="InterPro" id="IPR000210">
    <property type="entry name" value="BTB/POZ_dom"/>
</dbReference>
<dbReference type="Gene3D" id="3.30.710.10">
    <property type="entry name" value="Potassium Channel Kv1.1, Chain A"/>
    <property type="match status" value="1"/>
</dbReference>
<dbReference type="PANTHER" id="PTHR46306:SF1">
    <property type="entry name" value="BTB_POZ DOMAIN-CONTAINING PROTEIN 9"/>
    <property type="match status" value="1"/>
</dbReference>
<dbReference type="Proteomes" id="UP000266673">
    <property type="component" value="Unassembled WGS sequence"/>
</dbReference>
<evidence type="ECO:0000259" key="2">
    <source>
        <dbReference type="PROSITE" id="PS51886"/>
    </source>
</evidence>
<organism evidence="3 4">
    <name type="scientific">Gigaspora rosea</name>
    <dbReference type="NCBI Taxonomy" id="44941"/>
    <lineage>
        <taxon>Eukaryota</taxon>
        <taxon>Fungi</taxon>
        <taxon>Fungi incertae sedis</taxon>
        <taxon>Mucoromycota</taxon>
        <taxon>Glomeromycotina</taxon>
        <taxon>Glomeromycetes</taxon>
        <taxon>Diversisporales</taxon>
        <taxon>Gigasporaceae</taxon>
        <taxon>Gigaspora</taxon>
    </lineage>
</organism>
<dbReference type="OrthoDB" id="25620at2759"/>